<dbReference type="PANTHER" id="PTHR35091:SF2">
    <property type="entry name" value="FLAGELLAR PROTEIN FLIL"/>
    <property type="match status" value="1"/>
</dbReference>
<evidence type="ECO:0000313" key="13">
    <source>
        <dbReference type="Proteomes" id="UP001621714"/>
    </source>
</evidence>
<keyword evidence="13" id="KW-1185">Reference proteome</keyword>
<keyword evidence="10" id="KW-0997">Cell inner membrane</keyword>
<feature type="chain" id="PRO_5047071255" description="Flagellar protein FliL" evidence="11">
    <location>
        <begin position="24"/>
        <end position="131"/>
    </location>
</feature>
<dbReference type="PANTHER" id="PTHR35091">
    <property type="entry name" value="FLAGELLAR PROTEIN FLIL"/>
    <property type="match status" value="1"/>
</dbReference>
<dbReference type="InterPro" id="IPR005503">
    <property type="entry name" value="FliL"/>
</dbReference>
<gene>
    <name evidence="12" type="ORF">V6U78_11865</name>
</gene>
<keyword evidence="8" id="KW-1133">Transmembrane helix</keyword>
<protein>
    <recommendedName>
        <fullName evidence="10">Flagellar protein FliL</fullName>
    </recommendedName>
</protein>
<dbReference type="Proteomes" id="UP001621714">
    <property type="component" value="Unassembled WGS sequence"/>
</dbReference>
<evidence type="ECO:0000313" key="12">
    <source>
        <dbReference type="EMBL" id="MFK7161733.1"/>
    </source>
</evidence>
<organism evidence="12 13">
    <name type="scientific">Marinospirillum alkalitolerans</name>
    <dbReference type="NCBI Taxonomy" id="3123374"/>
    <lineage>
        <taxon>Bacteria</taxon>
        <taxon>Pseudomonadati</taxon>
        <taxon>Pseudomonadota</taxon>
        <taxon>Gammaproteobacteria</taxon>
        <taxon>Oceanospirillales</taxon>
        <taxon>Oceanospirillaceae</taxon>
        <taxon>Marinospirillum</taxon>
    </lineage>
</organism>
<comment type="subcellular location">
    <subcellularLocation>
        <location evidence="10">Cell inner membrane</location>
    </subcellularLocation>
    <subcellularLocation>
        <location evidence="2">Cell membrane</location>
        <topology evidence="2">Single-pass membrane protein</topology>
    </subcellularLocation>
</comment>
<proteinExistence type="inferred from homology"/>
<keyword evidence="6" id="KW-0812">Transmembrane</keyword>
<evidence type="ECO:0000256" key="8">
    <source>
        <dbReference type="ARBA" id="ARBA00022989"/>
    </source>
</evidence>
<evidence type="ECO:0000256" key="6">
    <source>
        <dbReference type="ARBA" id="ARBA00022692"/>
    </source>
</evidence>
<evidence type="ECO:0000256" key="7">
    <source>
        <dbReference type="ARBA" id="ARBA00022779"/>
    </source>
</evidence>
<comment type="function">
    <text evidence="1 10">Controls the rotational direction of flagella during chemotaxis.</text>
</comment>
<name>A0ABW8Q1L9_9GAMM</name>
<dbReference type="RefSeq" id="WP_405341133.1">
    <property type="nucleotide sequence ID" value="NZ_JBANFI010000009.1"/>
</dbReference>
<keyword evidence="11" id="KW-0732">Signal</keyword>
<keyword evidence="9 10" id="KW-0472">Membrane</keyword>
<evidence type="ECO:0000256" key="1">
    <source>
        <dbReference type="ARBA" id="ARBA00002254"/>
    </source>
</evidence>
<dbReference type="EMBL" id="JBANFI010000009">
    <property type="protein sequence ID" value="MFK7161733.1"/>
    <property type="molecule type" value="Genomic_DNA"/>
</dbReference>
<keyword evidence="4" id="KW-1003">Cell membrane</keyword>
<comment type="similarity">
    <text evidence="3 10">Belongs to the FliL family.</text>
</comment>
<keyword evidence="12" id="KW-0969">Cilium</keyword>
<keyword evidence="12" id="KW-0966">Cell projection</keyword>
<keyword evidence="5 10" id="KW-0145">Chemotaxis</keyword>
<evidence type="ECO:0000256" key="11">
    <source>
        <dbReference type="SAM" id="SignalP"/>
    </source>
</evidence>
<evidence type="ECO:0000256" key="9">
    <source>
        <dbReference type="ARBA" id="ARBA00023136"/>
    </source>
</evidence>
<feature type="signal peptide" evidence="11">
    <location>
        <begin position="1"/>
        <end position="23"/>
    </location>
</feature>
<reference evidence="12 13" key="1">
    <citation type="submission" date="2024-02" db="EMBL/GenBank/DDBJ databases">
        <title>Marinospirillum sp. MEB 164 isolated from Lonar lake sediment.</title>
        <authorList>
            <person name="Joshi A."/>
            <person name="Thite S."/>
        </authorList>
    </citation>
    <scope>NUCLEOTIDE SEQUENCE [LARGE SCALE GENOMIC DNA]</scope>
    <source>
        <strain evidence="12 13">MEB164</strain>
    </source>
</reference>
<evidence type="ECO:0000256" key="10">
    <source>
        <dbReference type="RuleBase" id="RU364125"/>
    </source>
</evidence>
<evidence type="ECO:0000256" key="3">
    <source>
        <dbReference type="ARBA" id="ARBA00008281"/>
    </source>
</evidence>
<comment type="caution">
    <text evidence="12">The sequence shown here is derived from an EMBL/GenBank/DDBJ whole genome shotgun (WGS) entry which is preliminary data.</text>
</comment>
<keyword evidence="12" id="KW-0282">Flagellum</keyword>
<evidence type="ECO:0000256" key="4">
    <source>
        <dbReference type="ARBA" id="ARBA00022475"/>
    </source>
</evidence>
<keyword evidence="7 10" id="KW-0283">Flagellar rotation</keyword>
<evidence type="ECO:0000256" key="2">
    <source>
        <dbReference type="ARBA" id="ARBA00004162"/>
    </source>
</evidence>
<dbReference type="Pfam" id="PF03748">
    <property type="entry name" value="FliL"/>
    <property type="match status" value="1"/>
</dbReference>
<sequence>MRLRVIYLLLALSLLLAPLPTLANSGEVIYVPISPFVTNYGGPGRLKYVKVDMTLMVTGVRNAQVIEDNLPLVRNTVVMNLSRQSENNVVTPRGQERIRQQLRDDLRHVLETQVGAPLVDEVLFTNFIFQN</sequence>
<evidence type="ECO:0000256" key="5">
    <source>
        <dbReference type="ARBA" id="ARBA00022500"/>
    </source>
</evidence>
<accession>A0ABW8Q1L9</accession>